<accession>A0A1G6D8R5</accession>
<dbReference type="InterPro" id="IPR029056">
    <property type="entry name" value="Ribokinase-like"/>
</dbReference>
<dbReference type="GO" id="GO:0016798">
    <property type="term" value="F:hydrolase activity, acting on glycosyl bonds"/>
    <property type="evidence" value="ECO:0007669"/>
    <property type="project" value="TreeGrafter"/>
</dbReference>
<sequence length="319" mass="32144">MTKRIGERGPITIFGGATIDHVAATNDTPVMAASNPGTARTTPGGVAFNIAVILARLGHPVRLVTRVGADAAGDTVVAAMRNAGVGTGHVSVSTDAATATYLAALDDTGGLIIGIAGMGIFNEMTPAVVAPATTNAPEDDFWVVDANLPEETLDFLVGQARSSGRRIAALAVSPAKCVRLSPLLDDITLLFVNRREAAAMLGIGFDEAGAPDLARRLSGPVHPDVVVTDAGAPLAVAHAGELRSFLPLRADIRSVNGAGDALAAGTIHGLSIGRGPFEAILPGLAAAAITMEHDGTIPPALNADALAARTGGGAHTETS</sequence>
<keyword evidence="2 4" id="KW-0418">Kinase</keyword>
<dbReference type="Pfam" id="PF00294">
    <property type="entry name" value="PfkB"/>
    <property type="match status" value="1"/>
</dbReference>
<evidence type="ECO:0000256" key="2">
    <source>
        <dbReference type="ARBA" id="ARBA00022777"/>
    </source>
</evidence>
<dbReference type="OrthoDB" id="9806249at2"/>
<reference evidence="4 5" key="1">
    <citation type="submission" date="2016-10" db="EMBL/GenBank/DDBJ databases">
        <authorList>
            <person name="de Groot N.N."/>
        </authorList>
    </citation>
    <scope>NUCLEOTIDE SEQUENCE [LARGE SCALE GENOMIC DNA]</scope>
    <source>
        <strain evidence="4 5">ATCC 35022</strain>
    </source>
</reference>
<feature type="domain" description="Carbohydrate kinase PfkB" evidence="3">
    <location>
        <begin position="12"/>
        <end position="299"/>
    </location>
</feature>
<dbReference type="InterPro" id="IPR002173">
    <property type="entry name" value="Carboh/pur_kinase_PfkB_CS"/>
</dbReference>
<dbReference type="SUPFAM" id="SSF53613">
    <property type="entry name" value="Ribokinase-like"/>
    <property type="match status" value="1"/>
</dbReference>
<dbReference type="EMBL" id="FMXQ01000006">
    <property type="protein sequence ID" value="SDB41491.1"/>
    <property type="molecule type" value="Genomic_DNA"/>
</dbReference>
<gene>
    <name evidence="4" type="ORF">SAMN02982931_03156</name>
</gene>
<dbReference type="Proteomes" id="UP000199071">
    <property type="component" value="Unassembled WGS sequence"/>
</dbReference>
<dbReference type="PROSITE" id="PS00583">
    <property type="entry name" value="PFKB_KINASES_1"/>
    <property type="match status" value="1"/>
</dbReference>
<evidence type="ECO:0000256" key="1">
    <source>
        <dbReference type="ARBA" id="ARBA00022679"/>
    </source>
</evidence>
<keyword evidence="1" id="KW-0808">Transferase</keyword>
<dbReference type="Gene3D" id="3.40.1190.20">
    <property type="match status" value="1"/>
</dbReference>
<dbReference type="GO" id="GO:0005737">
    <property type="term" value="C:cytoplasm"/>
    <property type="evidence" value="ECO:0007669"/>
    <property type="project" value="TreeGrafter"/>
</dbReference>
<proteinExistence type="predicted"/>
<dbReference type="InterPro" id="IPR011611">
    <property type="entry name" value="PfkB_dom"/>
</dbReference>
<organism evidence="4 5">
    <name type="scientific">Bauldia litoralis</name>
    <dbReference type="NCBI Taxonomy" id="665467"/>
    <lineage>
        <taxon>Bacteria</taxon>
        <taxon>Pseudomonadati</taxon>
        <taxon>Pseudomonadota</taxon>
        <taxon>Alphaproteobacteria</taxon>
        <taxon>Hyphomicrobiales</taxon>
        <taxon>Kaistiaceae</taxon>
        <taxon>Bauldia</taxon>
    </lineage>
</organism>
<evidence type="ECO:0000313" key="4">
    <source>
        <dbReference type="EMBL" id="SDB41491.1"/>
    </source>
</evidence>
<dbReference type="STRING" id="665467.SAMN02982931_03156"/>
<dbReference type="GO" id="GO:0016301">
    <property type="term" value="F:kinase activity"/>
    <property type="evidence" value="ECO:0007669"/>
    <property type="project" value="UniProtKB-KW"/>
</dbReference>
<dbReference type="PANTHER" id="PTHR42909">
    <property type="entry name" value="ZGC:136858"/>
    <property type="match status" value="1"/>
</dbReference>
<protein>
    <submittedName>
        <fullName evidence="4">Sugar or nucleoside kinase, ribokinase family</fullName>
    </submittedName>
</protein>
<dbReference type="AlphaFoldDB" id="A0A1G6D8R5"/>
<evidence type="ECO:0000313" key="5">
    <source>
        <dbReference type="Proteomes" id="UP000199071"/>
    </source>
</evidence>
<evidence type="ECO:0000259" key="3">
    <source>
        <dbReference type="Pfam" id="PF00294"/>
    </source>
</evidence>
<keyword evidence="5" id="KW-1185">Reference proteome</keyword>
<dbReference type="PANTHER" id="PTHR42909:SF4">
    <property type="entry name" value="CARBOHYDRATE KINASE, PFKB FAMILY"/>
    <property type="match status" value="1"/>
</dbReference>
<dbReference type="RefSeq" id="WP_090877626.1">
    <property type="nucleotide sequence ID" value="NZ_FMXQ01000006.1"/>
</dbReference>
<dbReference type="GO" id="GO:0004730">
    <property type="term" value="F:pseudouridylate synthase activity"/>
    <property type="evidence" value="ECO:0007669"/>
    <property type="project" value="TreeGrafter"/>
</dbReference>
<name>A0A1G6D8R5_9HYPH</name>